<organism evidence="1 2">
    <name type="scientific">Phytophthora sojae (strain P6497)</name>
    <name type="common">Soybean stem and root rot agent</name>
    <name type="synonym">Phytophthora megasperma f. sp. glycines</name>
    <dbReference type="NCBI Taxonomy" id="1094619"/>
    <lineage>
        <taxon>Eukaryota</taxon>
        <taxon>Sar</taxon>
        <taxon>Stramenopiles</taxon>
        <taxon>Oomycota</taxon>
        <taxon>Peronosporomycetes</taxon>
        <taxon>Peronosporales</taxon>
        <taxon>Peronosporaceae</taxon>
        <taxon>Phytophthora</taxon>
    </lineage>
</organism>
<keyword evidence="2" id="KW-1185">Reference proteome</keyword>
<dbReference type="AlphaFoldDB" id="G5A7N8"/>
<dbReference type="Proteomes" id="UP000002640">
    <property type="component" value="Unassembled WGS sequence"/>
</dbReference>
<evidence type="ECO:0008006" key="3">
    <source>
        <dbReference type="Google" id="ProtNLM"/>
    </source>
</evidence>
<dbReference type="GeneID" id="20660998"/>
<evidence type="ECO:0000313" key="2">
    <source>
        <dbReference type="Proteomes" id="UP000002640"/>
    </source>
</evidence>
<name>G5A7N8_PHYSP</name>
<dbReference type="SMR" id="G5A7N8"/>
<protein>
    <recommendedName>
        <fullName evidence="3">RxLR effector protein</fullName>
    </recommendedName>
</protein>
<dbReference type="EMBL" id="JH159161">
    <property type="protein sequence ID" value="EGZ07914.1"/>
    <property type="molecule type" value="Genomic_DNA"/>
</dbReference>
<dbReference type="RefSeq" id="XP_009536086.1">
    <property type="nucleotide sequence ID" value="XM_009537791.1"/>
</dbReference>
<proteinExistence type="predicted"/>
<evidence type="ECO:0000313" key="1">
    <source>
        <dbReference type="EMBL" id="EGZ07914.1"/>
    </source>
</evidence>
<gene>
    <name evidence="1" type="ORF">PHYSODRAFT_526370</name>
</gene>
<dbReference type="KEGG" id="psoj:PHYSODRAFT_526370"/>
<accession>G5A7N8</accession>
<sequence>MLPYQHTKLLENPQFQKWTTAVTKGYKKNSEAAGRSMASTLASQYGDEALAKMIVEAKNVPSTENIPAKLEEGLTKNRLSQRKTPDALLRDLNFNKFGHISLWRPAIDTGRKYLEGSQADERMYKVLRASYGDDELAMMLTGWRRYLADDVAKRLEEIQHKALLGEGKDAKAMFTILKLNSEGEKRFESPAFSTWTSYVTKQDAQNADKLMLSALKTTYDDGVLAKMFLAAKESADTKVIAGKLEQAQITDC</sequence>
<dbReference type="InParanoid" id="G5A7N8"/>
<reference evidence="1 2" key="1">
    <citation type="journal article" date="2006" name="Science">
        <title>Phytophthora genome sequences uncover evolutionary origins and mechanisms of pathogenesis.</title>
        <authorList>
            <person name="Tyler B.M."/>
            <person name="Tripathy S."/>
            <person name="Zhang X."/>
            <person name="Dehal P."/>
            <person name="Jiang R.H."/>
            <person name="Aerts A."/>
            <person name="Arredondo F.D."/>
            <person name="Baxter L."/>
            <person name="Bensasson D."/>
            <person name="Beynon J.L."/>
            <person name="Chapman J."/>
            <person name="Damasceno C.M."/>
            <person name="Dorrance A.E."/>
            <person name="Dou D."/>
            <person name="Dickerman A.W."/>
            <person name="Dubchak I.L."/>
            <person name="Garbelotto M."/>
            <person name="Gijzen M."/>
            <person name="Gordon S.G."/>
            <person name="Govers F."/>
            <person name="Grunwald N.J."/>
            <person name="Huang W."/>
            <person name="Ivors K.L."/>
            <person name="Jones R.W."/>
            <person name="Kamoun S."/>
            <person name="Krampis K."/>
            <person name="Lamour K.H."/>
            <person name="Lee M.K."/>
            <person name="McDonald W.H."/>
            <person name="Medina M."/>
            <person name="Meijer H.J."/>
            <person name="Nordberg E.K."/>
            <person name="Maclean D.J."/>
            <person name="Ospina-Giraldo M.D."/>
            <person name="Morris P.F."/>
            <person name="Phuntumart V."/>
            <person name="Putnam N.H."/>
            <person name="Rash S."/>
            <person name="Rose J.K."/>
            <person name="Sakihama Y."/>
            <person name="Salamov A.A."/>
            <person name="Savidor A."/>
            <person name="Scheuring C.F."/>
            <person name="Smith B.M."/>
            <person name="Sobral B.W."/>
            <person name="Terry A."/>
            <person name="Torto-Alalibo T.A."/>
            <person name="Win J."/>
            <person name="Xu Z."/>
            <person name="Zhang H."/>
            <person name="Grigoriev I.V."/>
            <person name="Rokhsar D.S."/>
            <person name="Boore J.L."/>
        </authorList>
    </citation>
    <scope>NUCLEOTIDE SEQUENCE [LARGE SCALE GENOMIC DNA]</scope>
    <source>
        <strain evidence="1 2">P6497</strain>
    </source>
</reference>